<protein>
    <submittedName>
        <fullName evidence="2">Uncharacterized protein</fullName>
    </submittedName>
</protein>
<feature type="compositionally biased region" description="Low complexity" evidence="1">
    <location>
        <begin position="267"/>
        <end position="296"/>
    </location>
</feature>
<accession>A0A7S4W8G5</accession>
<dbReference type="EMBL" id="HBNR01062693">
    <property type="protein sequence ID" value="CAE4632822.1"/>
    <property type="molecule type" value="Transcribed_RNA"/>
</dbReference>
<name>A0A7S4W8G5_9DINO</name>
<feature type="compositionally biased region" description="Pro residues" evidence="1">
    <location>
        <begin position="220"/>
        <end position="230"/>
    </location>
</feature>
<feature type="compositionally biased region" description="Basic and acidic residues" evidence="1">
    <location>
        <begin position="385"/>
        <end position="394"/>
    </location>
</feature>
<dbReference type="AlphaFoldDB" id="A0A7S4W8G5"/>
<sequence length="432" mass="45566">MSESRARPAMEPCDDGYYGPCQAWVTCAAAAFMLFDCLSSTRRVLMSGPRSAACAVALLVATLFGNPNWERPCLHLLLANHFLDVLTWTCQLCSGSTLGGIMVFLVLSSQLVVLGNLELGERRAHCAVSVLVAALSALQVTQWHSEADQAEQPGQVLSTGYSFQMANLVEPICTITAVVFAVIHIDGDVPARPEQTSGATAATPATATSLVLPAASAPQHPAPAPAPPPAAAAGAAAAGAGGPDVARDRDAGQAGHSSSSGEVPVLSTDGAAGSSQSSGTAASDAASYATSGSSRQSGRKRQRVRLKPALRVERRAELLAKSYEEREIAWALAKSAEERSRQAKARESEQQLRLLRSIHLMCRARGLQPQHAVQIASYLQPAKPTAEEQEHAGRPSEQGQQQTQQPSSSSEHSANIWDGFMFLPFLGLRPSN</sequence>
<feature type="compositionally biased region" description="Low complexity" evidence="1">
    <location>
        <begin position="395"/>
        <end position="413"/>
    </location>
</feature>
<feature type="region of interest" description="Disordered" evidence="1">
    <location>
        <begin position="382"/>
        <end position="413"/>
    </location>
</feature>
<organism evidence="2">
    <name type="scientific">Alexandrium monilatum</name>
    <dbReference type="NCBI Taxonomy" id="311494"/>
    <lineage>
        <taxon>Eukaryota</taxon>
        <taxon>Sar</taxon>
        <taxon>Alveolata</taxon>
        <taxon>Dinophyceae</taxon>
        <taxon>Gonyaulacales</taxon>
        <taxon>Pyrocystaceae</taxon>
        <taxon>Alexandrium</taxon>
    </lineage>
</organism>
<proteinExistence type="predicted"/>
<reference evidence="2" key="1">
    <citation type="submission" date="2021-01" db="EMBL/GenBank/DDBJ databases">
        <authorList>
            <person name="Corre E."/>
            <person name="Pelletier E."/>
            <person name="Niang G."/>
            <person name="Scheremetjew M."/>
            <person name="Finn R."/>
            <person name="Kale V."/>
            <person name="Holt S."/>
            <person name="Cochrane G."/>
            <person name="Meng A."/>
            <person name="Brown T."/>
            <person name="Cohen L."/>
        </authorList>
    </citation>
    <scope>NUCLEOTIDE SEQUENCE</scope>
    <source>
        <strain evidence="2">CCMP3105</strain>
    </source>
</reference>
<evidence type="ECO:0000256" key="1">
    <source>
        <dbReference type="SAM" id="MobiDB-lite"/>
    </source>
</evidence>
<evidence type="ECO:0000313" key="2">
    <source>
        <dbReference type="EMBL" id="CAE4632822.1"/>
    </source>
</evidence>
<feature type="region of interest" description="Disordered" evidence="1">
    <location>
        <begin position="216"/>
        <end position="306"/>
    </location>
</feature>
<gene>
    <name evidence="2" type="ORF">AMON00008_LOCUS44217</name>
</gene>
<feature type="compositionally biased region" description="Basic residues" evidence="1">
    <location>
        <begin position="297"/>
        <end position="306"/>
    </location>
</feature>